<evidence type="ECO:0000313" key="3">
    <source>
        <dbReference type="Proteomes" id="UP000317122"/>
    </source>
</evidence>
<feature type="signal peptide" evidence="1">
    <location>
        <begin position="1"/>
        <end position="24"/>
    </location>
</feature>
<proteinExistence type="predicted"/>
<sequence length="218" mass="22772">MIKSWFAVTGIVGLAFATALPAMGQAATIGEVDIPSQRQWCLARSMPAADLNDPVKQQRHLTSVMRAIAIEAANTSKPSIGMPGVAKVMAGATADDPVTVTFCSNVTAAEVPIGISGIQAIDRGAIRVVAVSCGAIDFDKCDQQLTDALMADPWNFTEDEVAAMSATTGETALVDSLDDQAVAAVNNADVLLYDKASDTVITLPVFGDRTTIIAYQLP</sequence>
<name>A0A562P9E2_9HYPH</name>
<organism evidence="2 3">
    <name type="scientific">Mesorhizobium tianshanense</name>
    <dbReference type="NCBI Taxonomy" id="39844"/>
    <lineage>
        <taxon>Bacteria</taxon>
        <taxon>Pseudomonadati</taxon>
        <taxon>Pseudomonadota</taxon>
        <taxon>Alphaproteobacteria</taxon>
        <taxon>Hyphomicrobiales</taxon>
        <taxon>Phyllobacteriaceae</taxon>
        <taxon>Mesorhizobium</taxon>
    </lineage>
</organism>
<keyword evidence="1" id="KW-0732">Signal</keyword>
<keyword evidence="3" id="KW-1185">Reference proteome</keyword>
<comment type="caution">
    <text evidence="2">The sequence shown here is derived from an EMBL/GenBank/DDBJ whole genome shotgun (WGS) entry which is preliminary data.</text>
</comment>
<protein>
    <submittedName>
        <fullName evidence="2">Uncharacterized protein</fullName>
    </submittedName>
</protein>
<evidence type="ECO:0000313" key="2">
    <source>
        <dbReference type="EMBL" id="TWI41077.1"/>
    </source>
</evidence>
<reference evidence="2 3" key="1">
    <citation type="journal article" date="2015" name="Stand. Genomic Sci.">
        <title>Genomic Encyclopedia of Bacterial and Archaeal Type Strains, Phase III: the genomes of soil and plant-associated and newly described type strains.</title>
        <authorList>
            <person name="Whitman W.B."/>
            <person name="Woyke T."/>
            <person name="Klenk H.P."/>
            <person name="Zhou Y."/>
            <person name="Lilburn T.G."/>
            <person name="Beck B.J."/>
            <person name="De Vos P."/>
            <person name="Vandamme P."/>
            <person name="Eisen J.A."/>
            <person name="Garrity G."/>
            <person name="Hugenholtz P."/>
            <person name="Kyrpides N.C."/>
        </authorList>
    </citation>
    <scope>NUCLEOTIDE SEQUENCE [LARGE SCALE GENOMIC DNA]</scope>
    <source>
        <strain evidence="2 3">CGMCC 1.2546</strain>
    </source>
</reference>
<dbReference type="EMBL" id="VLKT01000005">
    <property type="protein sequence ID" value="TWI41077.1"/>
    <property type="molecule type" value="Genomic_DNA"/>
</dbReference>
<dbReference type="RefSeq" id="WP_145714542.1">
    <property type="nucleotide sequence ID" value="NZ_BSPF01000022.1"/>
</dbReference>
<accession>A0A562P9E2</accession>
<feature type="chain" id="PRO_5021848158" evidence="1">
    <location>
        <begin position="25"/>
        <end position="218"/>
    </location>
</feature>
<gene>
    <name evidence="2" type="ORF">IQ26_01013</name>
</gene>
<dbReference type="Proteomes" id="UP000317122">
    <property type="component" value="Unassembled WGS sequence"/>
</dbReference>
<dbReference type="AlphaFoldDB" id="A0A562P9E2"/>
<evidence type="ECO:0000256" key="1">
    <source>
        <dbReference type="SAM" id="SignalP"/>
    </source>
</evidence>